<keyword evidence="2" id="KW-0472">Membrane</keyword>
<feature type="compositionally biased region" description="Low complexity" evidence="1">
    <location>
        <begin position="321"/>
        <end position="335"/>
    </location>
</feature>
<keyword evidence="2" id="KW-0812">Transmembrane</keyword>
<keyword evidence="2" id="KW-1133">Transmembrane helix</keyword>
<gene>
    <name evidence="3" type="ORF">GF068_39970</name>
</gene>
<dbReference type="Proteomes" id="UP000440224">
    <property type="component" value="Unassembled WGS sequence"/>
</dbReference>
<feature type="region of interest" description="Disordered" evidence="1">
    <location>
        <begin position="492"/>
        <end position="526"/>
    </location>
</feature>
<comment type="caution">
    <text evidence="3">The sequence shown here is derived from an EMBL/GenBank/DDBJ whole genome shotgun (WGS) entry which is preliminary data.</text>
</comment>
<evidence type="ECO:0000256" key="2">
    <source>
        <dbReference type="SAM" id="Phobius"/>
    </source>
</evidence>
<keyword evidence="4" id="KW-1185">Reference proteome</keyword>
<protein>
    <submittedName>
        <fullName evidence="3">Uncharacterized protein</fullName>
    </submittedName>
</protein>
<evidence type="ECO:0000313" key="4">
    <source>
        <dbReference type="Proteomes" id="UP000440224"/>
    </source>
</evidence>
<evidence type="ECO:0000256" key="1">
    <source>
        <dbReference type="SAM" id="MobiDB-lite"/>
    </source>
</evidence>
<feature type="transmembrane region" description="Helical" evidence="2">
    <location>
        <begin position="406"/>
        <end position="427"/>
    </location>
</feature>
<name>A0A6N7Q5T3_9BACT</name>
<dbReference type="OrthoDB" id="5497985at2"/>
<reference evidence="3 4" key="1">
    <citation type="submission" date="2019-10" db="EMBL/GenBank/DDBJ databases">
        <title>A soil myxobacterium in the family Polyangiaceae.</title>
        <authorList>
            <person name="Li Y."/>
            <person name="Wang J."/>
        </authorList>
    </citation>
    <scope>NUCLEOTIDE SEQUENCE [LARGE SCALE GENOMIC DNA]</scope>
    <source>
        <strain evidence="3 4">DSM 14734</strain>
    </source>
</reference>
<organism evidence="3 4">
    <name type="scientific">Polyangium spumosum</name>
    <dbReference type="NCBI Taxonomy" id="889282"/>
    <lineage>
        <taxon>Bacteria</taxon>
        <taxon>Pseudomonadati</taxon>
        <taxon>Myxococcota</taxon>
        <taxon>Polyangia</taxon>
        <taxon>Polyangiales</taxon>
        <taxon>Polyangiaceae</taxon>
        <taxon>Polyangium</taxon>
    </lineage>
</organism>
<dbReference type="RefSeq" id="WP_153824820.1">
    <property type="nucleotide sequence ID" value="NZ_WJIE01000024.1"/>
</dbReference>
<feature type="region of interest" description="Disordered" evidence="1">
    <location>
        <begin position="321"/>
        <end position="343"/>
    </location>
</feature>
<feature type="compositionally biased region" description="Low complexity" evidence="1">
    <location>
        <begin position="493"/>
        <end position="512"/>
    </location>
</feature>
<evidence type="ECO:0000313" key="3">
    <source>
        <dbReference type="EMBL" id="MRG98045.1"/>
    </source>
</evidence>
<proteinExistence type="predicted"/>
<dbReference type="EMBL" id="WJIE01000024">
    <property type="protein sequence ID" value="MRG98045.1"/>
    <property type="molecule type" value="Genomic_DNA"/>
</dbReference>
<dbReference type="AlphaFoldDB" id="A0A6N7Q5T3"/>
<sequence length="526" mass="56407">MDETHVVTAGYEVPTYKVPYGATWFHFLHGNVPGHQIDFIYRPDVPQEPLTRQHFSHLSRLVKYIEPRHGSAYAFAIGNLSRDDTQYEAGHGGLAFIFGLRIKGAKDHAGRQDPPFCHSAAIIDRHLDGETIYGTALQFYQKLLPDEESQAEGSGWYHTYVQHAQNPDALLPLLKMYLEDFEDLHKPGPSGLSFRWTVEHSTPPKRVVIVYPDRVDFPTLAYCMARIANVLVESDIKWTAISNGREQDVVGGLTVRFVPRREATAEPADVVLMYLEQVPEDPAEIAAQLFNAHEVRISQMPDLRMNWRFVQEQQAKQNGVTTGHGAAAGTATATGSNGIGSVRPGPMEGARPWAQPVEVPAAEEPAGLGGLVQVVEKAEAAPGLGLGLPQVDLAAELKKKQRRSQFTTLIGVGVFIAVMGVIAAVWIGSAPTVPVEEPGGVGSVVPVVGTGKPEPTAVPTAKATAAPTATATASVNGQDASVILEEQSVGVSAPKATGTAAGTVKAPAGTTGTKKKDPFKKPLKLP</sequence>
<accession>A0A6N7Q5T3</accession>